<dbReference type="GO" id="GO:0019646">
    <property type="term" value="P:aerobic electron transport chain"/>
    <property type="evidence" value="ECO:0007669"/>
    <property type="project" value="TreeGrafter"/>
</dbReference>
<evidence type="ECO:0000256" key="5">
    <source>
        <dbReference type="ARBA" id="ARBA00023002"/>
    </source>
</evidence>
<dbReference type="Gene3D" id="3.50.50.100">
    <property type="match status" value="1"/>
</dbReference>
<dbReference type="GO" id="GO:0003955">
    <property type="term" value="F:NAD(P)H dehydrogenase (quinone) activity"/>
    <property type="evidence" value="ECO:0007669"/>
    <property type="project" value="TreeGrafter"/>
</dbReference>
<accession>A0A1F8FWG0</accession>
<dbReference type="PRINTS" id="PR00368">
    <property type="entry name" value="FADPNR"/>
</dbReference>
<evidence type="ECO:0000256" key="3">
    <source>
        <dbReference type="ARBA" id="ARBA00022630"/>
    </source>
</evidence>
<evidence type="ECO:0000256" key="1">
    <source>
        <dbReference type="ARBA" id="ARBA00001974"/>
    </source>
</evidence>
<gene>
    <name evidence="7" type="ORF">A3C88_00155</name>
</gene>
<keyword evidence="5" id="KW-0560">Oxidoreductase</keyword>
<dbReference type="InterPro" id="IPR051169">
    <property type="entry name" value="NADH-Q_oxidoreductase"/>
</dbReference>
<comment type="caution">
    <text evidence="7">The sequence shown here is derived from an EMBL/GenBank/DDBJ whole genome shotgun (WGS) entry which is preliminary data.</text>
</comment>
<evidence type="ECO:0000259" key="6">
    <source>
        <dbReference type="Pfam" id="PF07992"/>
    </source>
</evidence>
<dbReference type="AlphaFoldDB" id="A0A1F8FWG0"/>
<keyword evidence="4" id="KW-0274">FAD</keyword>
<dbReference type="Proteomes" id="UP000178117">
    <property type="component" value="Unassembled WGS sequence"/>
</dbReference>
<dbReference type="PRINTS" id="PR00411">
    <property type="entry name" value="PNDRDTASEI"/>
</dbReference>
<name>A0A1F8FWG0_9BACT</name>
<evidence type="ECO:0000313" key="7">
    <source>
        <dbReference type="EMBL" id="OGN16766.1"/>
    </source>
</evidence>
<comment type="cofactor">
    <cofactor evidence="1">
        <name>FAD</name>
        <dbReference type="ChEBI" id="CHEBI:57692"/>
    </cofactor>
</comment>
<reference evidence="7 8" key="1">
    <citation type="journal article" date="2016" name="Nat. Commun.">
        <title>Thousands of microbial genomes shed light on interconnected biogeochemical processes in an aquifer system.</title>
        <authorList>
            <person name="Anantharaman K."/>
            <person name="Brown C.T."/>
            <person name="Hug L.A."/>
            <person name="Sharon I."/>
            <person name="Castelle C.J."/>
            <person name="Probst A.J."/>
            <person name="Thomas B.C."/>
            <person name="Singh A."/>
            <person name="Wilkins M.J."/>
            <person name="Karaoz U."/>
            <person name="Brodie E.L."/>
            <person name="Williams K.H."/>
            <person name="Hubbard S.S."/>
            <person name="Banfield J.F."/>
        </authorList>
    </citation>
    <scope>NUCLEOTIDE SEQUENCE [LARGE SCALE GENOMIC DNA]</scope>
</reference>
<dbReference type="PANTHER" id="PTHR42913:SF3">
    <property type="entry name" value="64 KDA MITOCHONDRIAL NADH DEHYDROGENASE (EUROFUNG)"/>
    <property type="match status" value="1"/>
</dbReference>
<sequence>MIRIVILGGGFGGVRCALDLERSLGSEASITLIDRNGYHLFTPALYEVAAACQTAADPFALELRKTVAIPYGEIFTDSSIELIQAQIASADMDQKHVALDSGARIDFDYLVLALGSQVADFGIPGVYEYAHQFKTTDDGVAVNQKLEALFSGAAGGTVPLPIKILVIGAGFAGVELAAELVSCSRVLQAEYDLPKRSFSVSLFEAGPHILPMIEEKERREIGKRLTHLGVIIMENSVIEAVYSDAVKLKTGQTISGNAVIWTAGVQANKLAAAIHGLILTPRGKVIVDEYLRVKNGDMVFALGDIAEQIDPKTQKPVPGLAYVAQAQGSVVAHNIRSHMRGKKLKAHIPEYRSWIAPLGGKFAMAHIGNTATVSGRMGWLVRNLVDLRYFLSVLPVGKALNLFRKDIMLFSKND</sequence>
<evidence type="ECO:0000256" key="2">
    <source>
        <dbReference type="ARBA" id="ARBA00005272"/>
    </source>
</evidence>
<evidence type="ECO:0000313" key="8">
    <source>
        <dbReference type="Proteomes" id="UP000178117"/>
    </source>
</evidence>
<dbReference type="STRING" id="1802685.A3C88_00155"/>
<dbReference type="EMBL" id="MGJZ01000025">
    <property type="protein sequence ID" value="OGN16766.1"/>
    <property type="molecule type" value="Genomic_DNA"/>
</dbReference>
<comment type="similarity">
    <text evidence="2">Belongs to the NADH dehydrogenase family.</text>
</comment>
<keyword evidence="3" id="KW-0285">Flavoprotein</keyword>
<feature type="domain" description="FAD/NAD(P)-binding" evidence="6">
    <location>
        <begin position="3"/>
        <end position="328"/>
    </location>
</feature>
<organism evidence="7 8">
    <name type="scientific">Candidatus Yanofskybacteria bacterium RIFCSPHIGHO2_02_FULL_50_12</name>
    <dbReference type="NCBI Taxonomy" id="1802685"/>
    <lineage>
        <taxon>Bacteria</taxon>
        <taxon>Candidatus Yanofskyibacteriota</taxon>
    </lineage>
</organism>
<proteinExistence type="inferred from homology"/>
<dbReference type="Pfam" id="PF07992">
    <property type="entry name" value="Pyr_redox_2"/>
    <property type="match status" value="1"/>
</dbReference>
<evidence type="ECO:0000256" key="4">
    <source>
        <dbReference type="ARBA" id="ARBA00022827"/>
    </source>
</evidence>
<protein>
    <recommendedName>
        <fullName evidence="6">FAD/NAD(P)-binding domain-containing protein</fullName>
    </recommendedName>
</protein>
<dbReference type="SUPFAM" id="SSF51905">
    <property type="entry name" value="FAD/NAD(P)-binding domain"/>
    <property type="match status" value="1"/>
</dbReference>
<dbReference type="PANTHER" id="PTHR42913">
    <property type="entry name" value="APOPTOSIS-INDUCING FACTOR 1"/>
    <property type="match status" value="1"/>
</dbReference>
<dbReference type="InterPro" id="IPR036188">
    <property type="entry name" value="FAD/NAD-bd_sf"/>
</dbReference>
<dbReference type="InterPro" id="IPR023753">
    <property type="entry name" value="FAD/NAD-binding_dom"/>
</dbReference>